<reference evidence="6" key="3">
    <citation type="journal article" date="2021" name="PeerJ">
        <title>Extensive microbial diversity within the chicken gut microbiome revealed by metagenomics and culture.</title>
        <authorList>
            <person name="Gilroy R."/>
            <person name="Ravi A."/>
            <person name="Getino M."/>
            <person name="Pursley I."/>
            <person name="Horton D.L."/>
            <person name="Alikhan N.F."/>
            <person name="Baker D."/>
            <person name="Gharbi K."/>
            <person name="Hall N."/>
            <person name="Watson M."/>
            <person name="Adriaenssens E.M."/>
            <person name="Foster-Nyarko E."/>
            <person name="Jarju S."/>
            <person name="Secka A."/>
            <person name="Antonio M."/>
            <person name="Oren A."/>
            <person name="Chaudhuri R.R."/>
            <person name="La Ragione R."/>
            <person name="Hildebrand F."/>
            <person name="Pallen M.J."/>
        </authorList>
    </citation>
    <scope>NUCLEOTIDE SEQUENCE</scope>
    <source>
        <strain evidence="6">CHK154-13316</strain>
    </source>
</reference>
<reference evidence="7 10" key="2">
    <citation type="journal article" date="2019" name="Nat. Med.">
        <title>A library of human gut bacterial isolates paired with longitudinal multiomics data enables mechanistic microbiome research.</title>
        <authorList>
            <person name="Poyet M."/>
            <person name="Groussin M."/>
            <person name="Gibbons S.M."/>
            <person name="Avila-Pacheco J."/>
            <person name="Jiang X."/>
            <person name="Kearney S.M."/>
            <person name="Perrotta A.R."/>
            <person name="Berdy B."/>
            <person name="Zhao S."/>
            <person name="Lieberman T.D."/>
            <person name="Swanson P.K."/>
            <person name="Smith M."/>
            <person name="Roesemann S."/>
            <person name="Alexander J.E."/>
            <person name="Rich S.A."/>
            <person name="Livny J."/>
            <person name="Vlamakis H."/>
            <person name="Clish C."/>
            <person name="Bullock K."/>
            <person name="Deik A."/>
            <person name="Scott J."/>
            <person name="Pierce K.A."/>
            <person name="Xavier R.J."/>
            <person name="Alm E.J."/>
        </authorList>
    </citation>
    <scope>NUCLEOTIDE SEQUENCE [LARGE SCALE GENOMIC DNA]</scope>
    <source>
        <strain evidence="7 10">BIOML-A73</strain>
    </source>
</reference>
<evidence type="ECO:0000313" key="9">
    <source>
        <dbReference type="Proteomes" id="UP000285503"/>
    </source>
</evidence>
<keyword evidence="3 4" id="KW-0326">Glycosidase</keyword>
<dbReference type="Proteomes" id="UP000285503">
    <property type="component" value="Unassembled WGS sequence"/>
</dbReference>
<dbReference type="AlphaFoldDB" id="A0A415FZC2"/>
<evidence type="ECO:0000256" key="4">
    <source>
        <dbReference type="PROSITE-ProRule" id="PRU01100"/>
    </source>
</evidence>
<dbReference type="PANTHER" id="PTHR40079:SF4">
    <property type="entry name" value="GH26 DOMAIN-CONTAINING PROTEIN-RELATED"/>
    <property type="match status" value="1"/>
</dbReference>
<evidence type="ECO:0000256" key="1">
    <source>
        <dbReference type="ARBA" id="ARBA00007754"/>
    </source>
</evidence>
<gene>
    <name evidence="8" type="ORF">DW075_05975</name>
    <name evidence="7" type="ORF">GA560_11355</name>
    <name evidence="6" type="ORF">K8V07_02240</name>
</gene>
<organism evidence="8 9">
    <name type="scientific">Bacteroides xylanisolvens</name>
    <dbReference type="NCBI Taxonomy" id="371601"/>
    <lineage>
        <taxon>Bacteria</taxon>
        <taxon>Pseudomonadati</taxon>
        <taxon>Bacteroidota</taxon>
        <taxon>Bacteroidia</taxon>
        <taxon>Bacteroidales</taxon>
        <taxon>Bacteroidaceae</taxon>
        <taxon>Bacteroides</taxon>
    </lineage>
</organism>
<dbReference type="InterPro" id="IPR000805">
    <property type="entry name" value="Glyco_hydro_26"/>
</dbReference>
<evidence type="ECO:0000313" key="10">
    <source>
        <dbReference type="Proteomes" id="UP000474077"/>
    </source>
</evidence>
<dbReference type="Gene3D" id="3.20.20.80">
    <property type="entry name" value="Glycosidases"/>
    <property type="match status" value="1"/>
</dbReference>
<evidence type="ECO:0000313" key="6">
    <source>
        <dbReference type="EMBL" id="HJG10731.1"/>
    </source>
</evidence>
<dbReference type="GO" id="GO:0006080">
    <property type="term" value="P:substituted mannan metabolic process"/>
    <property type="evidence" value="ECO:0007669"/>
    <property type="project" value="InterPro"/>
</dbReference>
<dbReference type="PROSITE" id="PS51257">
    <property type="entry name" value="PROKAR_LIPOPROTEIN"/>
    <property type="match status" value="1"/>
</dbReference>
<dbReference type="InterPro" id="IPR022790">
    <property type="entry name" value="GH26_dom"/>
</dbReference>
<dbReference type="EMBL" id="DYVL01000037">
    <property type="protein sequence ID" value="HJG10731.1"/>
    <property type="molecule type" value="Genomic_DNA"/>
</dbReference>
<evidence type="ECO:0000256" key="3">
    <source>
        <dbReference type="ARBA" id="ARBA00023295"/>
    </source>
</evidence>
<feature type="active site" description="Nucleophile" evidence="4">
    <location>
        <position position="304"/>
    </location>
</feature>
<dbReference type="PROSITE" id="PS51764">
    <property type="entry name" value="GH26"/>
    <property type="match status" value="1"/>
</dbReference>
<reference evidence="6" key="4">
    <citation type="submission" date="2021-09" db="EMBL/GenBank/DDBJ databases">
        <authorList>
            <person name="Gilroy R."/>
        </authorList>
    </citation>
    <scope>NUCLEOTIDE SEQUENCE</scope>
    <source>
        <strain evidence="6">CHK154-13316</strain>
    </source>
</reference>
<feature type="domain" description="GH26" evidence="5">
    <location>
        <begin position="47"/>
        <end position="379"/>
    </location>
</feature>
<evidence type="ECO:0000313" key="7">
    <source>
        <dbReference type="EMBL" id="KAB6082722.1"/>
    </source>
</evidence>
<dbReference type="PANTHER" id="PTHR40079">
    <property type="entry name" value="MANNAN ENDO-1,4-BETA-MANNOSIDASE E-RELATED"/>
    <property type="match status" value="1"/>
</dbReference>
<protein>
    <submittedName>
        <fullName evidence="8">Beta-mannosidase</fullName>
    </submittedName>
    <submittedName>
        <fullName evidence="6">Glycoside hydrolase family 26 protein</fullName>
    </submittedName>
</protein>
<sequence length="394" mass="45199">MKKQINILLVGLASVFMSCSDVEEVSALYPEYEEVKELSIVDKNATSETKALYSNLWAIQSKGFMFGHHDDLWYGRKWYNEEGRSDTHDVCGDYPAVFSFDVAEIMDDRYQNPENEIRKRVALEAYERGEVLIACAHLNNPLTGGDSWDNSSNEVVKEILKEGSPTHLKFKTWLDRLANFALNLKGKNGELVPVIFRPYHEHTQTWSWWGSSCTTSDEFTSFWKFTVNYLRDTKNVHNLIYAISPQIDSVQGRENFLFRWPGNDYVDFLGMDSYHGLSPVVLTTNMNTLSRLSKELKKPCGVTETGVEGIQRDGVPEKNYWTQQILTPATGQFVSMIVMWRNKYDPSESESHFYSVFKGHASEKSFIKMYESPVSLFSADLPDMYTMAEGMNVK</sequence>
<accession>A0A415FZC2</accession>
<dbReference type="Proteomes" id="UP000474077">
    <property type="component" value="Unassembled WGS sequence"/>
</dbReference>
<dbReference type="SUPFAM" id="SSF51445">
    <property type="entry name" value="(Trans)glycosidases"/>
    <property type="match status" value="1"/>
</dbReference>
<comment type="caution">
    <text evidence="8">The sequence shown here is derived from an EMBL/GenBank/DDBJ whole genome shotgun (WGS) entry which is preliminary data.</text>
</comment>
<evidence type="ECO:0000259" key="5">
    <source>
        <dbReference type="PROSITE" id="PS51764"/>
    </source>
</evidence>
<dbReference type="RefSeq" id="WP_015531867.1">
    <property type="nucleotide sequence ID" value="NZ_CP045612.1"/>
</dbReference>
<name>A0A415FZC2_9BACE</name>
<reference evidence="8 9" key="1">
    <citation type="submission" date="2018-08" db="EMBL/GenBank/DDBJ databases">
        <title>A genome reference for cultivated species of the human gut microbiota.</title>
        <authorList>
            <person name="Zou Y."/>
            <person name="Xue W."/>
            <person name="Luo G."/>
        </authorList>
    </citation>
    <scope>NUCLEOTIDE SEQUENCE [LARGE SCALE GENOMIC DNA]</scope>
    <source>
        <strain evidence="8 9">AF46-11NS</strain>
    </source>
</reference>
<dbReference type="Pfam" id="PF02156">
    <property type="entry name" value="Glyco_hydro_26"/>
    <property type="match status" value="1"/>
</dbReference>
<feature type="active site" description="Proton donor" evidence="4">
    <location>
        <position position="201"/>
    </location>
</feature>
<dbReference type="PRINTS" id="PR00739">
    <property type="entry name" value="GLHYDRLASE26"/>
</dbReference>
<proteinExistence type="inferred from homology"/>
<dbReference type="EMBL" id="QRNE01000022">
    <property type="protein sequence ID" value="RHK28533.1"/>
    <property type="molecule type" value="Genomic_DNA"/>
</dbReference>
<evidence type="ECO:0000313" key="8">
    <source>
        <dbReference type="EMBL" id="RHK28533.1"/>
    </source>
</evidence>
<dbReference type="GO" id="GO:0016985">
    <property type="term" value="F:mannan endo-1,4-beta-mannosidase activity"/>
    <property type="evidence" value="ECO:0007669"/>
    <property type="project" value="InterPro"/>
</dbReference>
<evidence type="ECO:0000256" key="2">
    <source>
        <dbReference type="ARBA" id="ARBA00022801"/>
    </source>
</evidence>
<dbReference type="Proteomes" id="UP000747074">
    <property type="component" value="Unassembled WGS sequence"/>
</dbReference>
<keyword evidence="2 4" id="KW-0378">Hydrolase</keyword>
<dbReference type="InterPro" id="IPR017853">
    <property type="entry name" value="GH"/>
</dbReference>
<comment type="similarity">
    <text evidence="1 4">Belongs to the glycosyl hydrolase 26 family.</text>
</comment>
<dbReference type="EMBL" id="WDER01000026">
    <property type="protein sequence ID" value="KAB6082722.1"/>
    <property type="molecule type" value="Genomic_DNA"/>
</dbReference>